<gene>
    <name evidence="1" type="ORF">FJZ47_03200</name>
</gene>
<protein>
    <submittedName>
        <fullName evidence="1">Tetratricopeptide repeat protein</fullName>
    </submittedName>
</protein>
<dbReference type="InterPro" id="IPR011990">
    <property type="entry name" value="TPR-like_helical_dom_sf"/>
</dbReference>
<dbReference type="EMBL" id="VGLS01000056">
    <property type="protein sequence ID" value="MBM3222798.1"/>
    <property type="molecule type" value="Genomic_DNA"/>
</dbReference>
<dbReference type="SUPFAM" id="SSF48452">
    <property type="entry name" value="TPR-like"/>
    <property type="match status" value="1"/>
</dbReference>
<comment type="caution">
    <text evidence="1">The sequence shown here is derived from an EMBL/GenBank/DDBJ whole genome shotgun (WGS) entry which is preliminary data.</text>
</comment>
<accession>A0A937VXB4</accession>
<evidence type="ECO:0000313" key="1">
    <source>
        <dbReference type="EMBL" id="MBM3222798.1"/>
    </source>
</evidence>
<organism evidence="1 2">
    <name type="scientific">Tectimicrobiota bacterium</name>
    <dbReference type="NCBI Taxonomy" id="2528274"/>
    <lineage>
        <taxon>Bacteria</taxon>
        <taxon>Pseudomonadati</taxon>
        <taxon>Nitrospinota/Tectimicrobiota group</taxon>
        <taxon>Candidatus Tectimicrobiota</taxon>
    </lineage>
</organism>
<sequence length="318" mass="35437">MSLMQQHTRAWSYQVLSVVLGILWTCSPFTPAVAQADTELDVQVYTLGLHLFHLGDYYQAMTEFKRFSLLFPGHARQSATELLIGLALQEEKQYDAAFTHWQHWRLPDDTTDTARVAAFKLGELRFVQGQYRQAILQWQDFLQRYPEGPLVGRTQYLLSLSWALDGQREQAQSLLAAFPARDPLASQALALQTELRSTPEPTFKSPQTAGILSGVLPGAGHLYAGKPWQALTALLLNGVFLAGAAYAFHDGLEVTGAILLFFESGWYLGGIYSAMEATRATNRQQQQDLAAHLKATYAPPPLTFHALQTPALGLRLRF</sequence>
<dbReference type="Proteomes" id="UP000712673">
    <property type="component" value="Unassembled WGS sequence"/>
</dbReference>
<name>A0A937VXB4_UNCTE</name>
<evidence type="ECO:0000313" key="2">
    <source>
        <dbReference type="Proteomes" id="UP000712673"/>
    </source>
</evidence>
<reference evidence="1" key="1">
    <citation type="submission" date="2019-03" db="EMBL/GenBank/DDBJ databases">
        <title>Lake Tanganyika Metagenome-Assembled Genomes (MAGs).</title>
        <authorList>
            <person name="Tran P."/>
        </authorList>
    </citation>
    <scope>NUCLEOTIDE SEQUENCE</scope>
    <source>
        <strain evidence="1">K_DeepCast_65m_m2_066</strain>
    </source>
</reference>
<dbReference type="AlphaFoldDB" id="A0A937VXB4"/>
<dbReference type="Pfam" id="PF13174">
    <property type="entry name" value="TPR_6"/>
    <property type="match status" value="1"/>
</dbReference>
<dbReference type="Gene3D" id="1.25.40.10">
    <property type="entry name" value="Tetratricopeptide repeat domain"/>
    <property type="match status" value="2"/>
</dbReference>
<dbReference type="InterPro" id="IPR019734">
    <property type="entry name" value="TPR_rpt"/>
</dbReference>
<proteinExistence type="predicted"/>